<evidence type="ECO:0000256" key="7">
    <source>
        <dbReference type="ARBA" id="ARBA00023239"/>
    </source>
</evidence>
<evidence type="ECO:0000313" key="14">
    <source>
        <dbReference type="EMBL" id="SFP02346.1"/>
    </source>
</evidence>
<evidence type="ECO:0000256" key="8">
    <source>
        <dbReference type="ARBA" id="ARBA00024477"/>
    </source>
</evidence>
<name>A0A1I5M004_9ACTN</name>
<dbReference type="SMART" id="SM00998">
    <property type="entry name" value="ADSL_C"/>
    <property type="match status" value="1"/>
</dbReference>
<comment type="pathway">
    <text evidence="2 12">Purine metabolism; AMP biosynthesis via de novo pathway; AMP from IMP: step 2/2.</text>
</comment>
<evidence type="ECO:0000256" key="10">
    <source>
        <dbReference type="ARBA" id="ARBA00049115"/>
    </source>
</evidence>
<dbReference type="InParanoid" id="A0A1I5M004"/>
<evidence type="ECO:0000256" key="5">
    <source>
        <dbReference type="ARBA" id="ARBA00017058"/>
    </source>
</evidence>
<evidence type="ECO:0000313" key="15">
    <source>
        <dbReference type="Proteomes" id="UP000183413"/>
    </source>
</evidence>
<dbReference type="Proteomes" id="UP000183413">
    <property type="component" value="Unassembled WGS sequence"/>
</dbReference>
<evidence type="ECO:0000256" key="4">
    <source>
        <dbReference type="ARBA" id="ARBA00012339"/>
    </source>
</evidence>
<dbReference type="Pfam" id="PF10397">
    <property type="entry name" value="ADSL_C"/>
    <property type="match status" value="1"/>
</dbReference>
<evidence type="ECO:0000256" key="1">
    <source>
        <dbReference type="ARBA" id="ARBA00004706"/>
    </source>
</evidence>
<dbReference type="InterPro" id="IPR004769">
    <property type="entry name" value="Pur_lyase"/>
</dbReference>
<proteinExistence type="inferred from homology"/>
<dbReference type="InterPro" id="IPR019468">
    <property type="entry name" value="AdenyloSucc_lyase_C"/>
</dbReference>
<comment type="catalytic activity">
    <reaction evidence="10">
        <text>N(6)-(1,2-dicarboxyethyl)-AMP = fumarate + AMP</text>
        <dbReference type="Rhea" id="RHEA:16853"/>
        <dbReference type="ChEBI" id="CHEBI:29806"/>
        <dbReference type="ChEBI" id="CHEBI:57567"/>
        <dbReference type="ChEBI" id="CHEBI:456215"/>
        <dbReference type="EC" id="4.3.2.2"/>
    </reaction>
    <physiologicalReaction direction="left-to-right" evidence="10">
        <dbReference type="Rhea" id="RHEA:16854"/>
    </physiologicalReaction>
</comment>
<dbReference type="Gene3D" id="1.20.200.10">
    <property type="entry name" value="Fumarase/aspartase (Central domain)"/>
    <property type="match status" value="1"/>
</dbReference>
<feature type="domain" description="Adenylosuccinate lyase C-terminal" evidence="13">
    <location>
        <begin position="377"/>
        <end position="459"/>
    </location>
</feature>
<keyword evidence="7 12" id="KW-0456">Lyase</keyword>
<comment type="catalytic activity">
    <reaction evidence="8">
        <text>(2S)-2-[5-amino-1-(5-phospho-beta-D-ribosyl)imidazole-4-carboxamido]succinate = 5-amino-1-(5-phospho-beta-D-ribosyl)imidazole-4-carboxamide + fumarate</text>
        <dbReference type="Rhea" id="RHEA:23920"/>
        <dbReference type="ChEBI" id="CHEBI:29806"/>
        <dbReference type="ChEBI" id="CHEBI:58443"/>
        <dbReference type="ChEBI" id="CHEBI:58475"/>
        <dbReference type="EC" id="4.3.2.2"/>
    </reaction>
    <physiologicalReaction direction="left-to-right" evidence="8">
        <dbReference type="Rhea" id="RHEA:23921"/>
    </physiologicalReaction>
</comment>
<dbReference type="GO" id="GO:0004018">
    <property type="term" value="F:N6-(1,2-dicarboxyethyl)AMP AMP-lyase (fumarate-forming) activity"/>
    <property type="evidence" value="ECO:0007669"/>
    <property type="project" value="UniProtKB-UniRule"/>
</dbReference>
<gene>
    <name evidence="14" type="ORF">SAMN04489713_11179</name>
</gene>
<evidence type="ECO:0000259" key="13">
    <source>
        <dbReference type="SMART" id="SM00998"/>
    </source>
</evidence>
<dbReference type="CDD" id="cd01360">
    <property type="entry name" value="Adenylsuccinate_lyase_1"/>
    <property type="match status" value="1"/>
</dbReference>
<organism evidence="14 15">
    <name type="scientific">Actinomadura madurae</name>
    <dbReference type="NCBI Taxonomy" id="1993"/>
    <lineage>
        <taxon>Bacteria</taxon>
        <taxon>Bacillati</taxon>
        <taxon>Actinomycetota</taxon>
        <taxon>Actinomycetes</taxon>
        <taxon>Streptosporangiales</taxon>
        <taxon>Thermomonosporaceae</taxon>
        <taxon>Actinomadura</taxon>
    </lineage>
</organism>
<dbReference type="FunFam" id="1.20.200.10:FF:000008">
    <property type="entry name" value="Adenylosuccinate lyase"/>
    <property type="match status" value="1"/>
</dbReference>
<evidence type="ECO:0000256" key="2">
    <source>
        <dbReference type="ARBA" id="ARBA00004734"/>
    </source>
</evidence>
<comment type="pathway">
    <text evidence="1 12">Purine metabolism; IMP biosynthesis via de novo pathway; 5-amino-1-(5-phospho-D-ribosyl)imidazole-4-carboxamide from 5-amino-1-(5-phospho-D-ribosyl)imidazole-4-carboxylate: step 2/2.</text>
</comment>
<keyword evidence="6 12" id="KW-0658">Purine biosynthesis</keyword>
<reference evidence="14 15" key="1">
    <citation type="submission" date="2016-10" db="EMBL/GenBank/DDBJ databases">
        <authorList>
            <person name="de Groot N.N."/>
        </authorList>
    </citation>
    <scope>NUCLEOTIDE SEQUENCE [LARGE SCALE GENOMIC DNA]</scope>
    <source>
        <strain evidence="14 15">DSM 43067</strain>
    </source>
</reference>
<dbReference type="PRINTS" id="PR00145">
    <property type="entry name" value="ARGSUCLYASE"/>
</dbReference>
<dbReference type="EC" id="4.3.2.2" evidence="4 11"/>
<dbReference type="UniPathway" id="UPA00075">
    <property type="reaction ID" value="UER00336"/>
</dbReference>
<dbReference type="PROSITE" id="PS00163">
    <property type="entry name" value="FUMARATE_LYASES"/>
    <property type="match status" value="1"/>
</dbReference>
<protein>
    <recommendedName>
        <fullName evidence="5 11">Adenylosuccinate lyase</fullName>
        <shortName evidence="12">ASL</shortName>
        <ecNumber evidence="4 11">4.3.2.2</ecNumber>
    </recommendedName>
    <alternativeName>
        <fullName evidence="9 12">Adenylosuccinase</fullName>
    </alternativeName>
</protein>
<dbReference type="GO" id="GO:0044208">
    <property type="term" value="P:'de novo' AMP biosynthetic process"/>
    <property type="evidence" value="ECO:0007669"/>
    <property type="project" value="UniProtKB-UniPathway"/>
</dbReference>
<evidence type="ECO:0000256" key="12">
    <source>
        <dbReference type="RuleBase" id="RU361172"/>
    </source>
</evidence>
<dbReference type="FunCoup" id="A0A1I5M004">
    <property type="interactions" value="467"/>
</dbReference>
<sequence>MPAIARVSRRWRAAKARRRRGTHNKQVIERYTLPEMGRVWSDAHKYELWCQVEVLVVEAHAEAGTIPPEVVEPVRAAPPPTPEAVHAIEAVTQHDVIAFLSAWADNTEPREAARYVHFGMTSSDLLDTALALQLVEATDILLDKADALVATLRDHALAHRATLRVGRTHGIHGEPDVWGHRVADFAFALARSRDRLRRAREAVGVMAISGAVGTYSNIDPAVELHVARKLGLRPADVSTQVVMRDGISEWVSSLSIMATVCEAIALEVRHGQRTEVRELWEPFGKGQKGSSAMPHKKNPIISERLAGMARIVRAQVVPVLEGIPLWHERDISHSSTERIALPDASIALDYMLNLTNRLMSGLVVDEARMRANLDSTGGLIYTSTVLLELVEAGMSRDDEAYPLVQKAAMETWESGTPFRETLRKHAAEAGLTLDERRLDEVCRPERFVERLGAMFDRLADLR</sequence>
<dbReference type="Gene3D" id="1.10.275.10">
    <property type="entry name" value="Fumarase/aspartase (N-terminal domain)"/>
    <property type="match status" value="1"/>
</dbReference>
<dbReference type="PANTHER" id="PTHR43172:SF1">
    <property type="entry name" value="ADENYLOSUCCINATE LYASE"/>
    <property type="match status" value="1"/>
</dbReference>
<dbReference type="InterPro" id="IPR024083">
    <property type="entry name" value="Fumarase/histidase_N"/>
</dbReference>
<dbReference type="PANTHER" id="PTHR43172">
    <property type="entry name" value="ADENYLOSUCCINATE LYASE"/>
    <property type="match status" value="1"/>
</dbReference>
<dbReference type="GO" id="GO:0070626">
    <property type="term" value="F:(S)-2-(5-amino-1-(5-phospho-D-ribosyl)imidazole-4-carboxamido) succinate lyase (fumarate-forming) activity"/>
    <property type="evidence" value="ECO:0007669"/>
    <property type="project" value="TreeGrafter"/>
</dbReference>
<evidence type="ECO:0000256" key="3">
    <source>
        <dbReference type="ARBA" id="ARBA00008273"/>
    </source>
</evidence>
<dbReference type="SUPFAM" id="SSF48557">
    <property type="entry name" value="L-aspartase-like"/>
    <property type="match status" value="1"/>
</dbReference>
<evidence type="ECO:0000256" key="6">
    <source>
        <dbReference type="ARBA" id="ARBA00022755"/>
    </source>
</evidence>
<dbReference type="GO" id="GO:0005829">
    <property type="term" value="C:cytosol"/>
    <property type="evidence" value="ECO:0007669"/>
    <property type="project" value="TreeGrafter"/>
</dbReference>
<evidence type="ECO:0000256" key="11">
    <source>
        <dbReference type="NCBIfam" id="TIGR00928"/>
    </source>
</evidence>
<dbReference type="InterPro" id="IPR000362">
    <property type="entry name" value="Fumarate_lyase_fam"/>
</dbReference>
<dbReference type="eggNOG" id="COG0015">
    <property type="taxonomic scope" value="Bacteria"/>
</dbReference>
<dbReference type="Gene3D" id="1.10.40.30">
    <property type="entry name" value="Fumarase/aspartase (C-terminal domain)"/>
    <property type="match status" value="1"/>
</dbReference>
<dbReference type="AlphaFoldDB" id="A0A1I5M004"/>
<dbReference type="Pfam" id="PF00206">
    <property type="entry name" value="Lyase_1"/>
    <property type="match status" value="1"/>
</dbReference>
<dbReference type="InterPro" id="IPR022761">
    <property type="entry name" value="Fumarate_lyase_N"/>
</dbReference>
<dbReference type="EMBL" id="FOVH01000011">
    <property type="protein sequence ID" value="SFP02346.1"/>
    <property type="molecule type" value="Genomic_DNA"/>
</dbReference>
<dbReference type="NCBIfam" id="TIGR00928">
    <property type="entry name" value="purB"/>
    <property type="match status" value="1"/>
</dbReference>
<keyword evidence="15" id="KW-1185">Reference proteome</keyword>
<dbReference type="PRINTS" id="PR00149">
    <property type="entry name" value="FUMRATELYASE"/>
</dbReference>
<evidence type="ECO:0000256" key="9">
    <source>
        <dbReference type="ARBA" id="ARBA00030717"/>
    </source>
</evidence>
<dbReference type="InterPro" id="IPR020557">
    <property type="entry name" value="Fumarate_lyase_CS"/>
</dbReference>
<dbReference type="STRING" id="1993.SAMN04489713_11179"/>
<accession>A0A1I5M004</accession>
<comment type="similarity">
    <text evidence="3 12">Belongs to the lyase 1 family. Adenylosuccinate lyase subfamily.</text>
</comment>
<dbReference type="InterPro" id="IPR008948">
    <property type="entry name" value="L-Aspartase-like"/>
</dbReference>
<dbReference type="UniPathway" id="UPA00074">
    <property type="reaction ID" value="UER00132"/>
</dbReference>
<dbReference type="GO" id="GO:0006189">
    <property type="term" value="P:'de novo' IMP biosynthetic process"/>
    <property type="evidence" value="ECO:0007669"/>
    <property type="project" value="UniProtKB-UniPathway"/>
</dbReference>